<reference evidence="2 3" key="1">
    <citation type="submission" date="2019-06" db="EMBL/GenBank/DDBJ databases">
        <title>A novel bacterium of genus Amaricoccus, isolated from marine sediment.</title>
        <authorList>
            <person name="Huang H."/>
            <person name="Mo K."/>
            <person name="Hu Y."/>
        </authorList>
    </citation>
    <scope>NUCLEOTIDE SEQUENCE [LARGE SCALE GENOMIC DNA]</scope>
    <source>
        <strain evidence="2 3">HB172011</strain>
    </source>
</reference>
<comment type="caution">
    <text evidence="2">The sequence shown here is derived from an EMBL/GenBank/DDBJ whole genome shotgun (WGS) entry which is preliminary data.</text>
</comment>
<evidence type="ECO:0000313" key="3">
    <source>
        <dbReference type="Proteomes" id="UP000319255"/>
    </source>
</evidence>
<proteinExistence type="predicted"/>
<gene>
    <name evidence="2" type="ORF">FJM51_13180</name>
</gene>
<sequence>MTRLTALAALLCLATPAGALTLSELRADPRWVCALYRARGDLLAEEVVRPRGLPAGTDAAPERVALLLREAERRGDRYATAALGWWKRADEAGCD</sequence>
<name>A0A501WSC6_9RHOB</name>
<dbReference type="AlphaFoldDB" id="A0A501WSC6"/>
<evidence type="ECO:0000313" key="2">
    <source>
        <dbReference type="EMBL" id="TPE49911.1"/>
    </source>
</evidence>
<keyword evidence="1" id="KW-0732">Signal</keyword>
<feature type="signal peptide" evidence="1">
    <location>
        <begin position="1"/>
        <end position="19"/>
    </location>
</feature>
<protein>
    <submittedName>
        <fullName evidence="2">Uncharacterized protein</fullName>
    </submittedName>
</protein>
<dbReference type="EMBL" id="VFRP01000012">
    <property type="protein sequence ID" value="TPE49911.1"/>
    <property type="molecule type" value="Genomic_DNA"/>
</dbReference>
<feature type="chain" id="PRO_5021298533" evidence="1">
    <location>
        <begin position="20"/>
        <end position="95"/>
    </location>
</feature>
<dbReference type="RefSeq" id="WP_140454609.1">
    <property type="nucleotide sequence ID" value="NZ_VFRP01000012.1"/>
</dbReference>
<evidence type="ECO:0000256" key="1">
    <source>
        <dbReference type="SAM" id="SignalP"/>
    </source>
</evidence>
<organism evidence="2 3">
    <name type="scientific">Amaricoccus solimangrovi</name>
    <dbReference type="NCBI Taxonomy" id="2589815"/>
    <lineage>
        <taxon>Bacteria</taxon>
        <taxon>Pseudomonadati</taxon>
        <taxon>Pseudomonadota</taxon>
        <taxon>Alphaproteobacteria</taxon>
        <taxon>Rhodobacterales</taxon>
        <taxon>Paracoccaceae</taxon>
        <taxon>Amaricoccus</taxon>
    </lineage>
</organism>
<dbReference type="Proteomes" id="UP000319255">
    <property type="component" value="Unassembled WGS sequence"/>
</dbReference>
<accession>A0A501WSC6</accession>
<keyword evidence="3" id="KW-1185">Reference proteome</keyword>